<organism evidence="8 9">
    <name type="scientific">Nasonia vitripennis</name>
    <name type="common">Parasitic wasp</name>
    <dbReference type="NCBI Taxonomy" id="7425"/>
    <lineage>
        <taxon>Eukaryota</taxon>
        <taxon>Metazoa</taxon>
        <taxon>Ecdysozoa</taxon>
        <taxon>Arthropoda</taxon>
        <taxon>Hexapoda</taxon>
        <taxon>Insecta</taxon>
        <taxon>Pterygota</taxon>
        <taxon>Neoptera</taxon>
        <taxon>Endopterygota</taxon>
        <taxon>Hymenoptera</taxon>
        <taxon>Apocrita</taxon>
        <taxon>Proctotrupomorpha</taxon>
        <taxon>Chalcidoidea</taxon>
        <taxon>Pteromalidae</taxon>
        <taxon>Pteromalinae</taxon>
        <taxon>Nasonia</taxon>
    </lineage>
</organism>
<keyword evidence="2" id="KW-0645">Protease</keyword>
<comment type="subcellular location">
    <subcellularLocation>
        <location evidence="1">Secreted</location>
        <location evidence="1">Extracellular space</location>
    </subcellularLocation>
</comment>
<keyword evidence="4" id="KW-0720">Serine protease</keyword>
<dbReference type="Proteomes" id="UP000002358">
    <property type="component" value="Chromosome 1"/>
</dbReference>
<dbReference type="EnsemblMetazoa" id="XM_003426151">
    <property type="protein sequence ID" value="XP_003426199"/>
    <property type="gene ID" value="GeneID_100118551"/>
</dbReference>
<dbReference type="FunFam" id="2.40.10.10:FF:000036">
    <property type="entry name" value="Trypsin beta"/>
    <property type="match status" value="1"/>
</dbReference>
<dbReference type="Gene3D" id="2.40.10.10">
    <property type="entry name" value="Trypsin-like serine proteases"/>
    <property type="match status" value="1"/>
</dbReference>
<feature type="domain" description="Peptidase S1" evidence="7">
    <location>
        <begin position="33"/>
        <end position="264"/>
    </location>
</feature>
<proteinExistence type="predicted"/>
<dbReference type="RefSeq" id="XP_032455281.1">
    <property type="nucleotide sequence ID" value="XM_032599390.1"/>
</dbReference>
<reference evidence="8" key="1">
    <citation type="submission" date="2021-01" db="UniProtKB">
        <authorList>
            <consortium name="EnsemblMetazoa"/>
        </authorList>
    </citation>
    <scope>IDENTIFICATION</scope>
</reference>
<dbReference type="PROSITE" id="PS50240">
    <property type="entry name" value="TRYPSIN_DOM"/>
    <property type="match status" value="1"/>
</dbReference>
<evidence type="ECO:0000313" key="9">
    <source>
        <dbReference type="Proteomes" id="UP000002358"/>
    </source>
</evidence>
<dbReference type="InterPro" id="IPR001314">
    <property type="entry name" value="Peptidase_S1A"/>
</dbReference>
<keyword evidence="6" id="KW-0732">Signal</keyword>
<keyword evidence="3" id="KW-0378">Hydrolase</keyword>
<protein>
    <recommendedName>
        <fullName evidence="7">Peptidase S1 domain-containing protein</fullName>
    </recommendedName>
</protein>
<evidence type="ECO:0000256" key="3">
    <source>
        <dbReference type="ARBA" id="ARBA00022801"/>
    </source>
</evidence>
<dbReference type="PANTHER" id="PTHR24250:SF27">
    <property type="entry name" value="ELASTASE 2 LIKE"/>
    <property type="match status" value="1"/>
</dbReference>
<dbReference type="InterPro" id="IPR001254">
    <property type="entry name" value="Trypsin_dom"/>
</dbReference>
<dbReference type="CDD" id="cd00190">
    <property type="entry name" value="Tryp_SPc"/>
    <property type="match status" value="1"/>
</dbReference>
<dbReference type="InParanoid" id="A0A7M7GCS9"/>
<dbReference type="SUPFAM" id="SSF50494">
    <property type="entry name" value="Trypsin-like serine proteases"/>
    <property type="match status" value="1"/>
</dbReference>
<feature type="chain" id="PRO_5033596758" description="Peptidase S1 domain-containing protein" evidence="6">
    <location>
        <begin position="24"/>
        <end position="264"/>
    </location>
</feature>
<dbReference type="PROSITE" id="PS00134">
    <property type="entry name" value="TRYPSIN_HIS"/>
    <property type="match status" value="1"/>
</dbReference>
<feature type="signal peptide" evidence="6">
    <location>
        <begin position="1"/>
        <end position="23"/>
    </location>
</feature>
<dbReference type="FunFam" id="2.40.10.10:FF:000068">
    <property type="entry name" value="transmembrane protease serine 2"/>
    <property type="match status" value="1"/>
</dbReference>
<evidence type="ECO:0000256" key="4">
    <source>
        <dbReference type="ARBA" id="ARBA00022825"/>
    </source>
</evidence>
<accession>A0A7M7GCS9</accession>
<evidence type="ECO:0000259" key="7">
    <source>
        <dbReference type="PROSITE" id="PS50240"/>
    </source>
</evidence>
<dbReference type="InterPro" id="IPR018114">
    <property type="entry name" value="TRYPSIN_HIS"/>
</dbReference>
<name>A0A7M7GCS9_NASVI</name>
<sequence length="264" mass="29562">MLPCNITIFWCLLFFIINKQVLGQESSEVTDRIINGKDAKIGERPYQVSLQNPRHFCGGSIINHRYIVTAAHCTVGLSVSGLQIVVGTVNLKLPYEIYKASKIIVNRQYSSKDSFKNDIALIKVSRRIRFSNRVKAVRVPELHLRLRPHTPVIVSGWGRLLNGTVANILQEVLLEVTDQGKCRRAVAKKGFNLYYTQMCADDNDNSIMSGDCNGDSGGPLTTTSGILVGIVSWSIKDPSCGSNVYPNIYTRVSEYIDWIREHMQ</sequence>
<dbReference type="InterPro" id="IPR009003">
    <property type="entry name" value="Peptidase_S1_PA"/>
</dbReference>
<dbReference type="RefSeq" id="XP_003426199.1">
    <property type="nucleotide sequence ID" value="XM_003426151.5"/>
</dbReference>
<dbReference type="GO" id="GO:0006508">
    <property type="term" value="P:proteolysis"/>
    <property type="evidence" value="ECO:0007669"/>
    <property type="project" value="UniProtKB-KW"/>
</dbReference>
<evidence type="ECO:0000313" key="8">
    <source>
        <dbReference type="EnsemblMetazoa" id="XP_003426199"/>
    </source>
</evidence>
<keyword evidence="9" id="KW-1185">Reference proteome</keyword>
<dbReference type="GeneID" id="100118551"/>
<dbReference type="PRINTS" id="PR00722">
    <property type="entry name" value="CHYMOTRYPSIN"/>
</dbReference>
<keyword evidence="5" id="KW-1015">Disulfide bond</keyword>
<dbReference type="PANTHER" id="PTHR24250">
    <property type="entry name" value="CHYMOTRYPSIN-RELATED"/>
    <property type="match status" value="1"/>
</dbReference>
<dbReference type="GO" id="GO:0005576">
    <property type="term" value="C:extracellular region"/>
    <property type="evidence" value="ECO:0007669"/>
    <property type="project" value="UniProtKB-SubCell"/>
</dbReference>
<evidence type="ECO:0000256" key="6">
    <source>
        <dbReference type="SAM" id="SignalP"/>
    </source>
</evidence>
<dbReference type="SMR" id="A0A7M7GCS9"/>
<evidence type="ECO:0000256" key="2">
    <source>
        <dbReference type="ARBA" id="ARBA00022670"/>
    </source>
</evidence>
<dbReference type="Pfam" id="PF00089">
    <property type="entry name" value="Trypsin"/>
    <property type="match status" value="1"/>
</dbReference>
<dbReference type="OrthoDB" id="10051896at2759"/>
<evidence type="ECO:0000256" key="5">
    <source>
        <dbReference type="ARBA" id="ARBA00023157"/>
    </source>
</evidence>
<dbReference type="AlphaFoldDB" id="A0A7M7GCS9"/>
<dbReference type="SMART" id="SM00020">
    <property type="entry name" value="Tryp_SPc"/>
    <property type="match status" value="1"/>
</dbReference>
<dbReference type="EnsemblMetazoa" id="XM_032599390">
    <property type="protein sequence ID" value="XP_032455281"/>
    <property type="gene ID" value="GeneID_100118551"/>
</dbReference>
<dbReference type="FunCoup" id="A0A7M7GCS9">
    <property type="interactions" value="1"/>
</dbReference>
<dbReference type="CTD" id="100118551"/>
<evidence type="ECO:0000256" key="1">
    <source>
        <dbReference type="ARBA" id="ARBA00004239"/>
    </source>
</evidence>
<dbReference type="GO" id="GO:0004252">
    <property type="term" value="F:serine-type endopeptidase activity"/>
    <property type="evidence" value="ECO:0007669"/>
    <property type="project" value="InterPro"/>
</dbReference>
<dbReference type="InterPro" id="IPR043504">
    <property type="entry name" value="Peptidase_S1_PA_chymotrypsin"/>
</dbReference>